<comment type="similarity">
    <text evidence="2 6">Belongs to the FKBP-type PPIase family.</text>
</comment>
<feature type="region of interest" description="Disordered" evidence="7">
    <location>
        <begin position="1"/>
        <end position="45"/>
    </location>
</feature>
<accession>A0A538SG35</accession>
<evidence type="ECO:0000256" key="3">
    <source>
        <dbReference type="ARBA" id="ARBA00023110"/>
    </source>
</evidence>
<protein>
    <recommendedName>
        <fullName evidence="6">Peptidyl-prolyl cis-trans isomerase</fullName>
        <ecNumber evidence="6">5.2.1.8</ecNumber>
    </recommendedName>
</protein>
<dbReference type="SUPFAM" id="SSF54534">
    <property type="entry name" value="FKBP-like"/>
    <property type="match status" value="1"/>
</dbReference>
<dbReference type="InterPro" id="IPR046357">
    <property type="entry name" value="PPIase_dom_sf"/>
</dbReference>
<dbReference type="PANTHER" id="PTHR43811">
    <property type="entry name" value="FKBP-TYPE PEPTIDYL-PROLYL CIS-TRANS ISOMERASE FKPA"/>
    <property type="match status" value="1"/>
</dbReference>
<dbReference type="Gene3D" id="3.10.50.40">
    <property type="match status" value="1"/>
</dbReference>
<dbReference type="EC" id="5.2.1.8" evidence="6"/>
<reference evidence="9 10" key="1">
    <citation type="journal article" date="2019" name="Nat. Microbiol.">
        <title>Mediterranean grassland soil C-N compound turnover is dependent on rainfall and depth, and is mediated by genomically divergent microorganisms.</title>
        <authorList>
            <person name="Diamond S."/>
            <person name="Andeer P.F."/>
            <person name="Li Z."/>
            <person name="Crits-Christoph A."/>
            <person name="Burstein D."/>
            <person name="Anantharaman K."/>
            <person name="Lane K.R."/>
            <person name="Thomas B.C."/>
            <person name="Pan C."/>
            <person name="Northen T.R."/>
            <person name="Banfield J.F."/>
        </authorList>
    </citation>
    <scope>NUCLEOTIDE SEQUENCE [LARGE SCALE GENOMIC DNA]</scope>
    <source>
        <strain evidence="9">WS_3</strain>
    </source>
</reference>
<evidence type="ECO:0000256" key="1">
    <source>
        <dbReference type="ARBA" id="ARBA00000971"/>
    </source>
</evidence>
<name>A0A538SG35_UNCEI</name>
<dbReference type="Proteomes" id="UP000320184">
    <property type="component" value="Unassembled WGS sequence"/>
</dbReference>
<comment type="caution">
    <text evidence="9">The sequence shown here is derived from an EMBL/GenBank/DDBJ whole genome shotgun (WGS) entry which is preliminary data.</text>
</comment>
<feature type="compositionally biased region" description="Low complexity" evidence="7">
    <location>
        <begin position="16"/>
        <end position="35"/>
    </location>
</feature>
<proteinExistence type="inferred from homology"/>
<keyword evidence="3 5" id="KW-0697">Rotamase</keyword>
<evidence type="ECO:0000256" key="7">
    <source>
        <dbReference type="SAM" id="MobiDB-lite"/>
    </source>
</evidence>
<dbReference type="PROSITE" id="PS50059">
    <property type="entry name" value="FKBP_PPIASE"/>
    <property type="match status" value="1"/>
</dbReference>
<evidence type="ECO:0000313" key="10">
    <source>
        <dbReference type="Proteomes" id="UP000320184"/>
    </source>
</evidence>
<dbReference type="FunFam" id="3.10.50.40:FF:000006">
    <property type="entry name" value="Peptidyl-prolyl cis-trans isomerase"/>
    <property type="match status" value="1"/>
</dbReference>
<keyword evidence="4 5" id="KW-0413">Isomerase</keyword>
<evidence type="ECO:0000256" key="5">
    <source>
        <dbReference type="PROSITE-ProRule" id="PRU00277"/>
    </source>
</evidence>
<evidence type="ECO:0000313" key="9">
    <source>
        <dbReference type="EMBL" id="TMQ50322.1"/>
    </source>
</evidence>
<dbReference type="EMBL" id="VBOT01000102">
    <property type="protein sequence ID" value="TMQ50322.1"/>
    <property type="molecule type" value="Genomic_DNA"/>
</dbReference>
<comment type="catalytic activity">
    <reaction evidence="1 5 6">
        <text>[protein]-peptidylproline (omega=180) = [protein]-peptidylproline (omega=0)</text>
        <dbReference type="Rhea" id="RHEA:16237"/>
        <dbReference type="Rhea" id="RHEA-COMP:10747"/>
        <dbReference type="Rhea" id="RHEA-COMP:10748"/>
        <dbReference type="ChEBI" id="CHEBI:83833"/>
        <dbReference type="ChEBI" id="CHEBI:83834"/>
        <dbReference type="EC" id="5.2.1.8"/>
    </reaction>
</comment>
<dbReference type="AlphaFoldDB" id="A0A538SG35"/>
<gene>
    <name evidence="9" type="ORF">E6K73_08085</name>
</gene>
<dbReference type="GO" id="GO:0003755">
    <property type="term" value="F:peptidyl-prolyl cis-trans isomerase activity"/>
    <property type="evidence" value="ECO:0007669"/>
    <property type="project" value="UniProtKB-UniRule"/>
</dbReference>
<dbReference type="Pfam" id="PF00254">
    <property type="entry name" value="FKBP_C"/>
    <property type="match status" value="1"/>
</dbReference>
<dbReference type="InterPro" id="IPR001179">
    <property type="entry name" value="PPIase_FKBP_dom"/>
</dbReference>
<sequence length="157" mass="15870">MTLAALGCQQSGTGGSTAATTSSSSSSSSPQGTAAEPSVNPDAAAGEKAVAGLKIDDLKVGEGAVAETGKTVKVHYTGTLTDGTKFDSSLDRGEPFSFQLGAGQVIRGWDEGVKGMRVGGKRKLTIPPDMGYGAAGAPPKIPPNATLMFEIELLEVQ</sequence>
<organism evidence="9 10">
    <name type="scientific">Eiseniibacteriota bacterium</name>
    <dbReference type="NCBI Taxonomy" id="2212470"/>
    <lineage>
        <taxon>Bacteria</taxon>
        <taxon>Candidatus Eiseniibacteriota</taxon>
    </lineage>
</organism>
<evidence type="ECO:0000256" key="4">
    <source>
        <dbReference type="ARBA" id="ARBA00023235"/>
    </source>
</evidence>
<evidence type="ECO:0000256" key="2">
    <source>
        <dbReference type="ARBA" id="ARBA00006577"/>
    </source>
</evidence>
<dbReference type="PANTHER" id="PTHR43811:SF19">
    <property type="entry name" value="39 KDA FK506-BINDING NUCLEAR PROTEIN"/>
    <property type="match status" value="1"/>
</dbReference>
<feature type="domain" description="PPIase FKBP-type" evidence="8">
    <location>
        <begin position="69"/>
        <end position="157"/>
    </location>
</feature>
<evidence type="ECO:0000259" key="8">
    <source>
        <dbReference type="PROSITE" id="PS50059"/>
    </source>
</evidence>
<evidence type="ECO:0000256" key="6">
    <source>
        <dbReference type="RuleBase" id="RU003915"/>
    </source>
</evidence>